<proteinExistence type="predicted"/>
<evidence type="ECO:0008006" key="2">
    <source>
        <dbReference type="Google" id="ProtNLM"/>
    </source>
</evidence>
<dbReference type="SUPFAM" id="SSF53448">
    <property type="entry name" value="Nucleotide-diphospho-sugar transferases"/>
    <property type="match status" value="1"/>
</dbReference>
<dbReference type="AlphaFoldDB" id="A0A6C0BBG5"/>
<dbReference type="CDD" id="cd00761">
    <property type="entry name" value="Glyco_tranf_GTA_type"/>
    <property type="match status" value="1"/>
</dbReference>
<protein>
    <recommendedName>
        <fullName evidence="2">Glycosyltransferase</fullName>
    </recommendedName>
</protein>
<accession>A0A6C0BBG5</accession>
<dbReference type="InterPro" id="IPR029044">
    <property type="entry name" value="Nucleotide-diphossugar_trans"/>
</dbReference>
<sequence length="229" mass="26771">MSDKEKRPDIYLSITTLPERLISDHFKKVYKSFEKQTIPFTKLVINLSVDEFTYVIPEYLKKNKKVILNETKICGPCAKLLGSIRIIPPEALTIVLDDDNIIKETFIKSLYTSYLLNPNKVTSHVIKKREKWTDVYGFCGFIYKTKLLKDIGKFYATQPKCCVKIDDTWLGWCIKKLGIDVVQAQEKNARYTMIDDKASKIHPKWVELWRDTKRKELTKEALIILEARM</sequence>
<reference evidence="1" key="1">
    <citation type="journal article" date="2020" name="Nature">
        <title>Giant virus diversity and host interactions through global metagenomics.</title>
        <authorList>
            <person name="Schulz F."/>
            <person name="Roux S."/>
            <person name="Paez-Espino D."/>
            <person name="Jungbluth S."/>
            <person name="Walsh D.A."/>
            <person name="Denef V.J."/>
            <person name="McMahon K.D."/>
            <person name="Konstantinidis K.T."/>
            <person name="Eloe-Fadrosh E.A."/>
            <person name="Kyrpides N.C."/>
            <person name="Woyke T."/>
        </authorList>
    </citation>
    <scope>NUCLEOTIDE SEQUENCE</scope>
    <source>
        <strain evidence="1">GVMAG-M-3300010158-59</strain>
    </source>
</reference>
<name>A0A6C0BBG5_9ZZZZ</name>
<dbReference type="EMBL" id="MN739103">
    <property type="protein sequence ID" value="QHS88838.1"/>
    <property type="molecule type" value="Genomic_DNA"/>
</dbReference>
<evidence type="ECO:0000313" key="1">
    <source>
        <dbReference type="EMBL" id="QHS88838.1"/>
    </source>
</evidence>
<organism evidence="1">
    <name type="scientific">viral metagenome</name>
    <dbReference type="NCBI Taxonomy" id="1070528"/>
    <lineage>
        <taxon>unclassified sequences</taxon>
        <taxon>metagenomes</taxon>
        <taxon>organismal metagenomes</taxon>
    </lineage>
</organism>